<feature type="region of interest" description="Disordered" evidence="1">
    <location>
        <begin position="275"/>
        <end position="315"/>
    </location>
</feature>
<evidence type="ECO:0000313" key="3">
    <source>
        <dbReference type="EMBL" id="KAK6500068.1"/>
    </source>
</evidence>
<feature type="compositionally biased region" description="Basic and acidic residues" evidence="1">
    <location>
        <begin position="403"/>
        <end position="416"/>
    </location>
</feature>
<feature type="region of interest" description="Disordered" evidence="1">
    <location>
        <begin position="336"/>
        <end position="427"/>
    </location>
</feature>
<feature type="signal peptide" evidence="2">
    <location>
        <begin position="1"/>
        <end position="30"/>
    </location>
</feature>
<dbReference type="AlphaFoldDB" id="A0AAV9W2R4"/>
<feature type="chain" id="PRO_5043855356" evidence="2">
    <location>
        <begin position="31"/>
        <end position="427"/>
    </location>
</feature>
<feature type="compositionally biased region" description="Polar residues" evidence="1">
    <location>
        <begin position="417"/>
        <end position="427"/>
    </location>
</feature>
<gene>
    <name evidence="3" type="ORF">TWF481_010426</name>
</gene>
<organism evidence="3 4">
    <name type="scientific">Arthrobotrys musiformis</name>
    <dbReference type="NCBI Taxonomy" id="47236"/>
    <lineage>
        <taxon>Eukaryota</taxon>
        <taxon>Fungi</taxon>
        <taxon>Dikarya</taxon>
        <taxon>Ascomycota</taxon>
        <taxon>Pezizomycotina</taxon>
        <taxon>Orbiliomycetes</taxon>
        <taxon>Orbiliales</taxon>
        <taxon>Orbiliaceae</taxon>
        <taxon>Arthrobotrys</taxon>
    </lineage>
</organism>
<feature type="region of interest" description="Disordered" evidence="1">
    <location>
        <begin position="44"/>
        <end position="124"/>
    </location>
</feature>
<feature type="compositionally biased region" description="Polar residues" evidence="1">
    <location>
        <begin position="94"/>
        <end position="111"/>
    </location>
</feature>
<dbReference type="Proteomes" id="UP001370758">
    <property type="component" value="Unassembled WGS sequence"/>
</dbReference>
<sequence>MFHSSIKKTQKLGRGYFILILCLLILAAPAARIPNTAQGGSISTLEATGARPKTDAPATTGLPLGPEQTSLDTAAPSDPGRTSPSANAASNSSVLNQTIPISAPDSPTSYEGQKVGDGGSEKRVRPDAMLRTRFMVSCATPETVLIMPQNPDAYLTITGFRSGVGRISIQRPNFVDYIQRGVADRPTVFNWILQFYAIRCRMCECDENGRLVGSTDPGPPGGPGCPAVGGYPHQCASWYHCGCSVIAEERREQQPPAYVSLQRLVDERRMMAAPGRVAPGGVAPGGVDPGLAPPGLDAPGPADPGPAAPGPRDDLGAFQHLLDAVNLAALAELHAPAANPPDPQLYGANEPDYTRGGPTGGYFDGPGGGGFFGGGSNPYGGGGAGSGSGSLRKKSEMQPPPHEMSEGSPEARDSSDQRPTTGADPQN</sequence>
<reference evidence="3 4" key="1">
    <citation type="submission" date="2023-08" db="EMBL/GenBank/DDBJ databases">
        <authorList>
            <person name="Palmer J.M."/>
        </authorList>
    </citation>
    <scope>NUCLEOTIDE SEQUENCE [LARGE SCALE GENOMIC DNA]</scope>
    <source>
        <strain evidence="3 4">TWF481</strain>
    </source>
</reference>
<feature type="compositionally biased region" description="Low complexity" evidence="1">
    <location>
        <begin position="289"/>
        <end position="300"/>
    </location>
</feature>
<keyword evidence="2" id="KW-0732">Signal</keyword>
<name>A0AAV9W2R4_9PEZI</name>
<protein>
    <submittedName>
        <fullName evidence="3">Uncharacterized protein</fullName>
    </submittedName>
</protein>
<comment type="caution">
    <text evidence="3">The sequence shown here is derived from an EMBL/GenBank/DDBJ whole genome shotgun (WGS) entry which is preliminary data.</text>
</comment>
<keyword evidence="4" id="KW-1185">Reference proteome</keyword>
<accession>A0AAV9W2R4</accession>
<evidence type="ECO:0000256" key="1">
    <source>
        <dbReference type="SAM" id="MobiDB-lite"/>
    </source>
</evidence>
<evidence type="ECO:0000256" key="2">
    <source>
        <dbReference type="SAM" id="SignalP"/>
    </source>
</evidence>
<dbReference type="EMBL" id="JAVHJL010000007">
    <property type="protein sequence ID" value="KAK6500068.1"/>
    <property type="molecule type" value="Genomic_DNA"/>
</dbReference>
<evidence type="ECO:0000313" key="4">
    <source>
        <dbReference type="Proteomes" id="UP001370758"/>
    </source>
</evidence>
<proteinExistence type="predicted"/>
<feature type="compositionally biased region" description="Low complexity" evidence="1">
    <location>
        <begin position="83"/>
        <end position="93"/>
    </location>
</feature>
<feature type="compositionally biased region" description="Gly residues" evidence="1">
    <location>
        <begin position="357"/>
        <end position="388"/>
    </location>
</feature>